<dbReference type="Gene3D" id="1.10.1660.10">
    <property type="match status" value="1"/>
</dbReference>
<dbReference type="RefSeq" id="WP_244562764.1">
    <property type="nucleotide sequence ID" value="NZ_LT840184.1"/>
</dbReference>
<evidence type="ECO:0000313" key="3">
    <source>
        <dbReference type="EMBL" id="SMF87901.1"/>
    </source>
</evidence>
<feature type="domain" description="HTH merR-type" evidence="2">
    <location>
        <begin position="6"/>
        <end position="75"/>
    </location>
</feature>
<dbReference type="Pfam" id="PF13411">
    <property type="entry name" value="MerR_1"/>
    <property type="match status" value="1"/>
</dbReference>
<dbReference type="Proteomes" id="UP000192940">
    <property type="component" value="Chromosome I"/>
</dbReference>
<name>A0A1X7HJP9_9BACL</name>
<evidence type="ECO:0000259" key="2">
    <source>
        <dbReference type="PROSITE" id="PS50937"/>
    </source>
</evidence>
<dbReference type="AlphaFoldDB" id="A0A1X7HJP9"/>
<dbReference type="GO" id="GO:0003677">
    <property type="term" value="F:DNA binding"/>
    <property type="evidence" value="ECO:0007669"/>
    <property type="project" value="UniProtKB-KW"/>
</dbReference>
<dbReference type="EMBL" id="LT840184">
    <property type="protein sequence ID" value="SMF87901.1"/>
    <property type="molecule type" value="Genomic_DNA"/>
</dbReference>
<gene>
    <name evidence="3" type="ORF">SAMN05661091_3999</name>
</gene>
<dbReference type="InterPro" id="IPR000551">
    <property type="entry name" value="MerR-type_HTH_dom"/>
</dbReference>
<evidence type="ECO:0000256" key="1">
    <source>
        <dbReference type="ARBA" id="ARBA00023125"/>
    </source>
</evidence>
<sequence length="331" mass="37926">MQSKDTYTIGEAAKMIGSTVKTIRYYDEIELLKPSSHTEGGHRLYTAKDLWRLELISTLRYLNFSIQDIRNLISGETGITEALDLQIEALEVQVGTLNSMISILRQAKQYESESASDAGQSLRYITGLVDSLSANVEKRKQFVSAKMEESRILEGVPQEWRVSFFHFFDKYIMKENKLSARQTLAWNELQELISDPGYLADLARCELPFFSMVHHPQVRAEDWVRKMEEIRIRTTTALEQQWPAGSPAVQAVVQDFVMMYASSEQSGDEEAFFRKQARYMLNSVTERILRFNKLCTILNPESSVVVDGVSLLMDGMRHRLGQLDRTQTESL</sequence>
<dbReference type="PANTHER" id="PTHR30204:SF96">
    <property type="entry name" value="CHROMOSOME-ANCHORING PROTEIN RACA"/>
    <property type="match status" value="1"/>
</dbReference>
<dbReference type="STRING" id="1313296.SAMN05661091_3999"/>
<dbReference type="SMART" id="SM00422">
    <property type="entry name" value="HTH_MERR"/>
    <property type="match status" value="1"/>
</dbReference>
<dbReference type="SUPFAM" id="SSF46955">
    <property type="entry name" value="Putative DNA-binding domain"/>
    <property type="match status" value="1"/>
</dbReference>
<keyword evidence="1 3" id="KW-0238">DNA-binding</keyword>
<keyword evidence="4" id="KW-1185">Reference proteome</keyword>
<dbReference type="GO" id="GO:0003700">
    <property type="term" value="F:DNA-binding transcription factor activity"/>
    <property type="evidence" value="ECO:0007669"/>
    <property type="project" value="InterPro"/>
</dbReference>
<dbReference type="PROSITE" id="PS50937">
    <property type="entry name" value="HTH_MERR_2"/>
    <property type="match status" value="1"/>
</dbReference>
<protein>
    <submittedName>
        <fullName evidence="3">DNA-binding transcriptional regulator, MerR family</fullName>
    </submittedName>
</protein>
<dbReference type="CDD" id="cd01106">
    <property type="entry name" value="HTH_TipAL-Mta"/>
    <property type="match status" value="1"/>
</dbReference>
<organism evidence="3 4">
    <name type="scientific">Paenibacillus uliginis N3/975</name>
    <dbReference type="NCBI Taxonomy" id="1313296"/>
    <lineage>
        <taxon>Bacteria</taxon>
        <taxon>Bacillati</taxon>
        <taxon>Bacillota</taxon>
        <taxon>Bacilli</taxon>
        <taxon>Bacillales</taxon>
        <taxon>Paenibacillaceae</taxon>
        <taxon>Paenibacillus</taxon>
    </lineage>
</organism>
<evidence type="ECO:0000313" key="4">
    <source>
        <dbReference type="Proteomes" id="UP000192940"/>
    </source>
</evidence>
<dbReference type="InterPro" id="IPR009061">
    <property type="entry name" value="DNA-bd_dom_put_sf"/>
</dbReference>
<proteinExistence type="predicted"/>
<dbReference type="InterPro" id="IPR047057">
    <property type="entry name" value="MerR_fam"/>
</dbReference>
<dbReference type="PANTHER" id="PTHR30204">
    <property type="entry name" value="REDOX-CYCLING DRUG-SENSING TRANSCRIPTIONAL ACTIVATOR SOXR"/>
    <property type="match status" value="1"/>
</dbReference>
<accession>A0A1X7HJP9</accession>
<reference evidence="3 4" key="1">
    <citation type="submission" date="2017-04" db="EMBL/GenBank/DDBJ databases">
        <authorList>
            <person name="Afonso C.L."/>
            <person name="Miller P.J."/>
            <person name="Scott M.A."/>
            <person name="Spackman E."/>
            <person name="Goraichik I."/>
            <person name="Dimitrov K.M."/>
            <person name="Suarez D.L."/>
            <person name="Swayne D.E."/>
        </authorList>
    </citation>
    <scope>NUCLEOTIDE SEQUENCE [LARGE SCALE GENOMIC DNA]</scope>
    <source>
        <strain evidence="3 4">N3/975</strain>
    </source>
</reference>